<feature type="compositionally biased region" description="Basic and acidic residues" evidence="1">
    <location>
        <begin position="88"/>
        <end position="103"/>
    </location>
</feature>
<sequence>MVVVEIVEDSLQQTGHYVGTNVASVAAEHSHVLVRLQAVRSTAAMTSAQRTLGQKVQSQVSVRPLFYQFLYSQLVVGLQGQVEEEVGDPTRKVERGPVQEIRRTQHHSSALLVQCPR</sequence>
<feature type="non-terminal residue" evidence="2">
    <location>
        <position position="117"/>
    </location>
</feature>
<proteinExistence type="predicted"/>
<evidence type="ECO:0000313" key="3">
    <source>
        <dbReference type="Proteomes" id="UP001174909"/>
    </source>
</evidence>
<feature type="region of interest" description="Disordered" evidence="1">
    <location>
        <begin position="87"/>
        <end position="106"/>
    </location>
</feature>
<gene>
    <name evidence="2" type="ORF">GBAR_LOCUS25315</name>
</gene>
<protein>
    <submittedName>
        <fullName evidence="2">Uncharacterized protein</fullName>
    </submittedName>
</protein>
<reference evidence="2" key="1">
    <citation type="submission" date="2023-03" db="EMBL/GenBank/DDBJ databases">
        <authorList>
            <person name="Steffen K."/>
            <person name="Cardenas P."/>
        </authorList>
    </citation>
    <scope>NUCLEOTIDE SEQUENCE</scope>
</reference>
<evidence type="ECO:0000256" key="1">
    <source>
        <dbReference type="SAM" id="MobiDB-lite"/>
    </source>
</evidence>
<dbReference type="EMBL" id="CASHTH010003505">
    <property type="protein sequence ID" value="CAI8045764.1"/>
    <property type="molecule type" value="Genomic_DNA"/>
</dbReference>
<organism evidence="2 3">
    <name type="scientific">Geodia barretti</name>
    <name type="common">Barrett's horny sponge</name>
    <dbReference type="NCBI Taxonomy" id="519541"/>
    <lineage>
        <taxon>Eukaryota</taxon>
        <taxon>Metazoa</taxon>
        <taxon>Porifera</taxon>
        <taxon>Demospongiae</taxon>
        <taxon>Heteroscleromorpha</taxon>
        <taxon>Tetractinellida</taxon>
        <taxon>Astrophorina</taxon>
        <taxon>Geodiidae</taxon>
        <taxon>Geodia</taxon>
    </lineage>
</organism>
<dbReference type="Proteomes" id="UP001174909">
    <property type="component" value="Unassembled WGS sequence"/>
</dbReference>
<keyword evidence="3" id="KW-1185">Reference proteome</keyword>
<comment type="caution">
    <text evidence="2">The sequence shown here is derived from an EMBL/GenBank/DDBJ whole genome shotgun (WGS) entry which is preliminary data.</text>
</comment>
<accession>A0AA35TD50</accession>
<dbReference type="AlphaFoldDB" id="A0AA35TD50"/>
<name>A0AA35TD50_GEOBA</name>
<evidence type="ECO:0000313" key="2">
    <source>
        <dbReference type="EMBL" id="CAI8045764.1"/>
    </source>
</evidence>